<sequence length="475" mass="52959">EHHGLSQTGEGFSAQKQVGLRTDYENGDSEEVVDISEIGNISENGTNNRNANNNVTVETQVEDERRVRKDKRGRDDVQTNNVKVPEGLSDSSRARMKHVVRSSNKRSIHTVGPETPTKKPRGTGSTSTTQLQSAASATTGSPTDQSYWEEWDMKREPHTSHAAHTTGTIKAIRLWDRFCRRPGLSFANSAYPQGVSPHRVNILVTMVLAVGNSHGFGALKRAMVAVQQGGAPSTADVFSNEPQRLVRTLTAIDTAGEMYGYMRRFALARLAKLYRSTTANAGRLVTNDEDAWISRRRPPTKVDKAKAYCSMIEHIWDTAFPDHYKGQAMTKSGLIDSNAPDAARWNQCKRKLSKQIEAGQRWLSWAERFGWSSLGLVTRDWSIGDVKVVVSDRIFEETLTAPEHVALLNAVDTEKGRFLRQLDRALGGSLFELLQDPSRAETLPLLKLDDEEIMTRPDCDPRWVVELTSQESTPE</sequence>
<feature type="region of interest" description="Disordered" evidence="1">
    <location>
        <begin position="1"/>
        <end position="144"/>
    </location>
</feature>
<dbReference type="HOGENOM" id="CLU_575653_0_0_1"/>
<feature type="compositionally biased region" description="Low complexity" evidence="1">
    <location>
        <begin position="44"/>
        <end position="54"/>
    </location>
</feature>
<dbReference type="OrthoDB" id="10420068at2759"/>
<protein>
    <submittedName>
        <fullName evidence="2">Uncharacterized protein</fullName>
    </submittedName>
</protein>
<evidence type="ECO:0000256" key="1">
    <source>
        <dbReference type="SAM" id="MobiDB-lite"/>
    </source>
</evidence>
<dbReference type="RefSeq" id="XP_016256053.1">
    <property type="nucleotide sequence ID" value="XM_016413565.1"/>
</dbReference>
<dbReference type="VEuPathDB" id="FungiDB:PV06_11830"/>
<organism evidence="2 3">
    <name type="scientific">Exophiala oligosperma</name>
    <dbReference type="NCBI Taxonomy" id="215243"/>
    <lineage>
        <taxon>Eukaryota</taxon>
        <taxon>Fungi</taxon>
        <taxon>Dikarya</taxon>
        <taxon>Ascomycota</taxon>
        <taxon>Pezizomycotina</taxon>
        <taxon>Eurotiomycetes</taxon>
        <taxon>Chaetothyriomycetidae</taxon>
        <taxon>Chaetothyriales</taxon>
        <taxon>Herpotrichiellaceae</taxon>
        <taxon>Exophiala</taxon>
    </lineage>
</organism>
<feature type="compositionally biased region" description="Basic and acidic residues" evidence="1">
    <location>
        <begin position="62"/>
        <end position="77"/>
    </location>
</feature>
<reference evidence="2 3" key="1">
    <citation type="submission" date="2015-01" db="EMBL/GenBank/DDBJ databases">
        <title>The Genome Sequence of Exophiala oligosperma CBS72588.</title>
        <authorList>
            <consortium name="The Broad Institute Genomics Platform"/>
            <person name="Cuomo C."/>
            <person name="de Hoog S."/>
            <person name="Gorbushina A."/>
            <person name="Stielow B."/>
            <person name="Teixiera M."/>
            <person name="Abouelleil A."/>
            <person name="Chapman S.B."/>
            <person name="Priest M."/>
            <person name="Young S.K."/>
            <person name="Wortman J."/>
            <person name="Nusbaum C."/>
            <person name="Birren B."/>
        </authorList>
    </citation>
    <scope>NUCLEOTIDE SEQUENCE [LARGE SCALE GENOMIC DNA]</scope>
    <source>
        <strain evidence="2 3">CBS 72588</strain>
    </source>
</reference>
<dbReference type="Proteomes" id="UP000053342">
    <property type="component" value="Unassembled WGS sequence"/>
</dbReference>
<accession>A0A0D2BEA6</accession>
<proteinExistence type="predicted"/>
<dbReference type="GeneID" id="27363904"/>
<dbReference type="AlphaFoldDB" id="A0A0D2BEA6"/>
<feature type="compositionally biased region" description="Low complexity" evidence="1">
    <location>
        <begin position="122"/>
        <end position="141"/>
    </location>
</feature>
<feature type="non-terminal residue" evidence="2">
    <location>
        <position position="1"/>
    </location>
</feature>
<feature type="compositionally biased region" description="Polar residues" evidence="1">
    <location>
        <begin position="1"/>
        <end position="16"/>
    </location>
</feature>
<evidence type="ECO:0000313" key="3">
    <source>
        <dbReference type="Proteomes" id="UP000053342"/>
    </source>
</evidence>
<feature type="compositionally biased region" description="Acidic residues" evidence="1">
    <location>
        <begin position="25"/>
        <end position="34"/>
    </location>
</feature>
<dbReference type="EMBL" id="KN847403">
    <property type="protein sequence ID" value="KIW35837.1"/>
    <property type="molecule type" value="Genomic_DNA"/>
</dbReference>
<gene>
    <name evidence="2" type="ORF">PV06_11830</name>
</gene>
<name>A0A0D2BEA6_9EURO</name>
<feature type="compositionally biased region" description="Basic residues" evidence="1">
    <location>
        <begin position="94"/>
        <end position="108"/>
    </location>
</feature>
<keyword evidence="3" id="KW-1185">Reference proteome</keyword>
<evidence type="ECO:0000313" key="2">
    <source>
        <dbReference type="EMBL" id="KIW35837.1"/>
    </source>
</evidence>